<dbReference type="PANTHER" id="PTHR42789">
    <property type="entry name" value="D-ISOMER SPECIFIC 2-HYDROXYACID DEHYDROGENASE FAMILY PROTEIN (AFU_ORTHOLOGUE AFUA_6G10090)"/>
    <property type="match status" value="1"/>
</dbReference>
<comment type="similarity">
    <text evidence="1 4">Belongs to the D-isomer specific 2-hydroxyacid dehydrogenase family.</text>
</comment>
<keyword evidence="3" id="KW-0520">NAD</keyword>
<name>A0A2T2WWX3_9FIRM</name>
<gene>
    <name evidence="7" type="ORF">C7B43_13205</name>
</gene>
<dbReference type="InterPro" id="IPR006140">
    <property type="entry name" value="D-isomer_DH_NAD-bd"/>
</dbReference>
<evidence type="ECO:0000313" key="7">
    <source>
        <dbReference type="EMBL" id="PSR26731.1"/>
    </source>
</evidence>
<feature type="domain" description="D-isomer specific 2-hydroxyacid dehydrogenase NAD-binding" evidence="6">
    <location>
        <begin position="104"/>
        <end position="274"/>
    </location>
</feature>
<organism evidence="7 8">
    <name type="scientific">Sulfobacillus benefaciens</name>
    <dbReference type="NCBI Taxonomy" id="453960"/>
    <lineage>
        <taxon>Bacteria</taxon>
        <taxon>Bacillati</taxon>
        <taxon>Bacillota</taxon>
        <taxon>Clostridia</taxon>
        <taxon>Eubacteriales</taxon>
        <taxon>Clostridiales Family XVII. Incertae Sedis</taxon>
        <taxon>Sulfobacillus</taxon>
    </lineage>
</organism>
<dbReference type="Pfam" id="PF02826">
    <property type="entry name" value="2-Hacid_dh_C"/>
    <property type="match status" value="1"/>
</dbReference>
<dbReference type="InterPro" id="IPR050857">
    <property type="entry name" value="D-2-hydroxyacid_DH"/>
</dbReference>
<reference evidence="7 8" key="1">
    <citation type="journal article" date="2014" name="BMC Genomics">
        <title>Comparison of environmental and isolate Sulfobacillus genomes reveals diverse carbon, sulfur, nitrogen, and hydrogen metabolisms.</title>
        <authorList>
            <person name="Justice N.B."/>
            <person name="Norman A."/>
            <person name="Brown C.T."/>
            <person name="Singh A."/>
            <person name="Thomas B.C."/>
            <person name="Banfield J.F."/>
        </authorList>
    </citation>
    <scope>NUCLEOTIDE SEQUENCE [LARGE SCALE GENOMIC DNA]</scope>
    <source>
        <strain evidence="7">AMDSBA1</strain>
    </source>
</reference>
<dbReference type="AlphaFoldDB" id="A0A2T2WWX3"/>
<dbReference type="InterPro" id="IPR036291">
    <property type="entry name" value="NAD(P)-bd_dom_sf"/>
</dbReference>
<accession>A0A2T2WWX3</accession>
<sequence length="300" mass="33298">MILISEMIHPVGLDILSSYEVYYDPDLHQDSNALLSQIARARALIVRNKTQVNAELIERAPLLQVVGRLGVGLDNIHQEVLRERDIGLIVPRGANAISVAEYVIGMAIAFQRHFLRMTLQVRERQWVRDMSGVELAGKTLAVIGYGAAGQAVINRARSFGMKLRIFDPFAEVPGSLKAETVEEALEGADILSLHVPLTHETFHLLNETTLKRLHSHSVVINTARGELIDETALLHALEAKQLGGAILDVREIEPPLQDDRLRMLTNVWSTPHIAGLTEDSQIAIARYVAEGIKEVLDLKR</sequence>
<dbReference type="Gene3D" id="3.40.50.720">
    <property type="entry name" value="NAD(P)-binding Rossmann-like Domain"/>
    <property type="match status" value="2"/>
</dbReference>
<evidence type="ECO:0000256" key="1">
    <source>
        <dbReference type="ARBA" id="ARBA00005854"/>
    </source>
</evidence>
<evidence type="ECO:0000313" key="8">
    <source>
        <dbReference type="Proteomes" id="UP000242699"/>
    </source>
</evidence>
<keyword evidence="2 4" id="KW-0560">Oxidoreductase</keyword>
<proteinExistence type="inferred from homology"/>
<dbReference type="SUPFAM" id="SSF51735">
    <property type="entry name" value="NAD(P)-binding Rossmann-fold domains"/>
    <property type="match status" value="1"/>
</dbReference>
<dbReference type="Pfam" id="PF00389">
    <property type="entry name" value="2-Hacid_dh"/>
    <property type="match status" value="1"/>
</dbReference>
<comment type="caution">
    <text evidence="7">The sequence shown here is derived from an EMBL/GenBank/DDBJ whole genome shotgun (WGS) entry which is preliminary data.</text>
</comment>
<dbReference type="SUPFAM" id="SSF52283">
    <property type="entry name" value="Formate/glycerate dehydrogenase catalytic domain-like"/>
    <property type="match status" value="1"/>
</dbReference>
<evidence type="ECO:0000259" key="5">
    <source>
        <dbReference type="Pfam" id="PF00389"/>
    </source>
</evidence>
<evidence type="ECO:0000256" key="3">
    <source>
        <dbReference type="ARBA" id="ARBA00023027"/>
    </source>
</evidence>
<evidence type="ECO:0000256" key="4">
    <source>
        <dbReference type="RuleBase" id="RU003719"/>
    </source>
</evidence>
<dbReference type="InterPro" id="IPR029753">
    <property type="entry name" value="D-isomer_DH_CS"/>
</dbReference>
<evidence type="ECO:0000259" key="6">
    <source>
        <dbReference type="Pfam" id="PF02826"/>
    </source>
</evidence>
<feature type="domain" description="D-isomer specific 2-hydroxyacid dehydrogenase catalytic" evidence="5">
    <location>
        <begin position="2"/>
        <end position="297"/>
    </location>
</feature>
<dbReference type="GO" id="GO:0051287">
    <property type="term" value="F:NAD binding"/>
    <property type="evidence" value="ECO:0007669"/>
    <property type="project" value="InterPro"/>
</dbReference>
<evidence type="ECO:0000256" key="2">
    <source>
        <dbReference type="ARBA" id="ARBA00023002"/>
    </source>
</evidence>
<dbReference type="Proteomes" id="UP000242699">
    <property type="component" value="Unassembled WGS sequence"/>
</dbReference>
<protein>
    <submittedName>
        <fullName evidence="7">Hydroxyacid dehydrogenase</fullName>
    </submittedName>
</protein>
<dbReference type="PANTHER" id="PTHR42789:SF1">
    <property type="entry name" value="D-ISOMER SPECIFIC 2-HYDROXYACID DEHYDROGENASE FAMILY PROTEIN (AFU_ORTHOLOGUE AFUA_6G10090)"/>
    <property type="match status" value="1"/>
</dbReference>
<dbReference type="InterPro" id="IPR006139">
    <property type="entry name" value="D-isomer_2_OHA_DH_cat_dom"/>
</dbReference>
<dbReference type="PROSITE" id="PS00670">
    <property type="entry name" value="D_2_HYDROXYACID_DH_2"/>
    <property type="match status" value="1"/>
</dbReference>
<dbReference type="EMBL" id="PXYT01000033">
    <property type="protein sequence ID" value="PSR26731.1"/>
    <property type="molecule type" value="Genomic_DNA"/>
</dbReference>
<dbReference type="GO" id="GO:0016616">
    <property type="term" value="F:oxidoreductase activity, acting on the CH-OH group of donors, NAD or NADP as acceptor"/>
    <property type="evidence" value="ECO:0007669"/>
    <property type="project" value="InterPro"/>
</dbReference>